<dbReference type="EMBL" id="VJWL01000002">
    <property type="protein sequence ID" value="TRW49036.1"/>
    <property type="molecule type" value="Genomic_DNA"/>
</dbReference>
<dbReference type="Proteomes" id="UP000320359">
    <property type="component" value="Unassembled WGS sequence"/>
</dbReference>
<comment type="caution">
    <text evidence="1">The sequence shown here is derived from an EMBL/GenBank/DDBJ whole genome shotgun (WGS) entry which is preliminary data.</text>
</comment>
<name>A0A552X256_9GAMM</name>
<dbReference type="InterPro" id="IPR012658">
    <property type="entry name" value="YheV"/>
</dbReference>
<dbReference type="RefSeq" id="WP_143236020.1">
    <property type="nucleotide sequence ID" value="NZ_VJWL01000002.1"/>
</dbReference>
<dbReference type="AlphaFoldDB" id="A0A552X256"/>
<evidence type="ECO:0000313" key="1">
    <source>
        <dbReference type="EMBL" id="TRW49036.1"/>
    </source>
</evidence>
<evidence type="ECO:0000313" key="2">
    <source>
        <dbReference type="Proteomes" id="UP000320359"/>
    </source>
</evidence>
<gene>
    <name evidence="1" type="ORF">FM042_08635</name>
</gene>
<keyword evidence="2" id="KW-1185">Reference proteome</keyword>
<protein>
    <submittedName>
        <fullName evidence="1">YheV family putative metal-binding protein</fullName>
    </submittedName>
</protein>
<dbReference type="NCBIfam" id="TIGR02443">
    <property type="entry name" value="YheV family putative zinc ribbon protein"/>
    <property type="match status" value="1"/>
</dbReference>
<proteinExistence type="predicted"/>
<accession>A0A552X256</accession>
<organism evidence="1 2">
    <name type="scientific">Aliidiomarina halalkaliphila</name>
    <dbReference type="NCBI Taxonomy" id="2593535"/>
    <lineage>
        <taxon>Bacteria</taxon>
        <taxon>Pseudomonadati</taxon>
        <taxon>Pseudomonadota</taxon>
        <taxon>Gammaproteobacteria</taxon>
        <taxon>Alteromonadales</taxon>
        <taxon>Idiomarinaceae</taxon>
        <taxon>Aliidiomarina</taxon>
    </lineage>
</organism>
<sequence>MTRTRKRFIAGAVCPSCKAEDSLMVYMEENKEHVRCVECDYHMSEDDHAQDAQENTKGKAAVKRDQVIGVFKPDEY</sequence>
<dbReference type="OrthoDB" id="5881059at2"/>
<dbReference type="Pfam" id="PF09526">
    <property type="entry name" value="DUF2387"/>
    <property type="match status" value="1"/>
</dbReference>
<reference evidence="1 2" key="1">
    <citation type="submission" date="2019-07" db="EMBL/GenBank/DDBJ databases">
        <authorList>
            <person name="Yang M."/>
            <person name="Zhao D."/>
            <person name="Xiang H."/>
        </authorList>
    </citation>
    <scope>NUCLEOTIDE SEQUENCE [LARGE SCALE GENOMIC DNA]</scope>
    <source>
        <strain evidence="1 2">IM1326</strain>
    </source>
</reference>